<dbReference type="AlphaFoldDB" id="A0A6C0L7W6"/>
<organism evidence="2">
    <name type="scientific">viral metagenome</name>
    <dbReference type="NCBI Taxonomy" id="1070528"/>
    <lineage>
        <taxon>unclassified sequences</taxon>
        <taxon>metagenomes</taxon>
        <taxon>organismal metagenomes</taxon>
    </lineage>
</organism>
<evidence type="ECO:0000256" key="1">
    <source>
        <dbReference type="SAM" id="MobiDB-lite"/>
    </source>
</evidence>
<reference evidence="2" key="1">
    <citation type="journal article" date="2020" name="Nature">
        <title>Giant virus diversity and host interactions through global metagenomics.</title>
        <authorList>
            <person name="Schulz F."/>
            <person name="Roux S."/>
            <person name="Paez-Espino D."/>
            <person name="Jungbluth S."/>
            <person name="Walsh D.A."/>
            <person name="Denef V.J."/>
            <person name="McMahon K.D."/>
            <person name="Konstantinidis K.T."/>
            <person name="Eloe-Fadrosh E.A."/>
            <person name="Kyrpides N.C."/>
            <person name="Woyke T."/>
        </authorList>
    </citation>
    <scope>NUCLEOTIDE SEQUENCE</scope>
    <source>
        <strain evidence="2">GVMAG-M-3300027759-16</strain>
    </source>
</reference>
<feature type="region of interest" description="Disordered" evidence="1">
    <location>
        <begin position="115"/>
        <end position="146"/>
    </location>
</feature>
<name>A0A6C0L7W6_9ZZZZ</name>
<proteinExistence type="predicted"/>
<accession>A0A6C0L7W6</accession>
<sequence length="214" mass="23852">MYALQLFVCNRDAGGDDGSLCKSCAKKSLTHVRHEPRLHGLLTEPIPDDSHIFGGAWYMRMVERFGPPPMEWVIAAEVNQKIAEGWVDGAWKYEGKAQSDDSGTEQGMQDMQDMELEKGKKLQKKRASTAMKASAPAPAPKQSVPTPLTTVAPVEIMYREAAKPIRTFETDSYTITKGVFRDIPVWILPNGKMYDMDPAGNPKTLLSERYAFKA</sequence>
<protein>
    <submittedName>
        <fullName evidence="2">Uncharacterized protein</fullName>
    </submittedName>
</protein>
<evidence type="ECO:0000313" key="2">
    <source>
        <dbReference type="EMBL" id="QHU26380.1"/>
    </source>
</evidence>
<dbReference type="EMBL" id="MN740439">
    <property type="protein sequence ID" value="QHU26380.1"/>
    <property type="molecule type" value="Genomic_DNA"/>
</dbReference>